<dbReference type="InterPro" id="IPR002898">
    <property type="entry name" value="MotA_ExbB_proton_chnl"/>
</dbReference>
<dbReference type="GO" id="GO:0005886">
    <property type="term" value="C:plasma membrane"/>
    <property type="evidence" value="ECO:0007669"/>
    <property type="project" value="UniProtKB-SubCell"/>
</dbReference>
<accession>A0A833LV15</accession>
<dbReference type="EMBL" id="WBUI01000039">
    <property type="protein sequence ID" value="KAB2929019.1"/>
    <property type="molecule type" value="Genomic_DNA"/>
</dbReference>
<evidence type="ECO:0000256" key="7">
    <source>
        <dbReference type="ARBA" id="ARBA00023136"/>
    </source>
</evidence>
<dbReference type="InterPro" id="IPR050790">
    <property type="entry name" value="ExbB/TolQ_transport"/>
</dbReference>
<keyword evidence="5 8" id="KW-0653">Protein transport</keyword>
<feature type="domain" description="MotA/TolQ/ExbB proton channel" evidence="10">
    <location>
        <begin position="132"/>
        <end position="251"/>
    </location>
</feature>
<keyword evidence="2 8" id="KW-0813">Transport</keyword>
<evidence type="ECO:0000256" key="4">
    <source>
        <dbReference type="ARBA" id="ARBA00022692"/>
    </source>
</evidence>
<evidence type="ECO:0000313" key="12">
    <source>
        <dbReference type="Proteomes" id="UP000460298"/>
    </source>
</evidence>
<feature type="transmembrane region" description="Helical" evidence="9">
    <location>
        <begin position="20"/>
        <end position="38"/>
    </location>
</feature>
<evidence type="ECO:0000313" key="11">
    <source>
        <dbReference type="EMBL" id="KAB2929019.1"/>
    </source>
</evidence>
<reference evidence="11 12" key="1">
    <citation type="submission" date="2019-10" db="EMBL/GenBank/DDBJ databases">
        <title>Extracellular Electron Transfer in a Candidatus Methanoperedens spp. Enrichment Culture.</title>
        <authorList>
            <person name="Berger S."/>
            <person name="Rangel Shaw D."/>
            <person name="Berben T."/>
            <person name="In 'T Zandt M."/>
            <person name="Frank J."/>
            <person name="Reimann J."/>
            <person name="Jetten M.S.M."/>
            <person name="Welte C.U."/>
        </authorList>
    </citation>
    <scope>NUCLEOTIDE SEQUENCE [LARGE SCALE GENOMIC DNA]</scope>
    <source>
        <strain evidence="11">SB12</strain>
    </source>
</reference>
<evidence type="ECO:0000256" key="5">
    <source>
        <dbReference type="ARBA" id="ARBA00022927"/>
    </source>
</evidence>
<dbReference type="Pfam" id="PF01618">
    <property type="entry name" value="MotA_ExbB"/>
    <property type="match status" value="1"/>
</dbReference>
<name>A0A833LV15_9LEPT</name>
<dbReference type="GO" id="GO:0017038">
    <property type="term" value="P:protein import"/>
    <property type="evidence" value="ECO:0007669"/>
    <property type="project" value="TreeGrafter"/>
</dbReference>
<comment type="subcellular location">
    <subcellularLocation>
        <location evidence="1">Cell membrane</location>
        <topology evidence="1">Multi-pass membrane protein</topology>
    </subcellularLocation>
    <subcellularLocation>
        <location evidence="8">Membrane</location>
        <topology evidence="8">Multi-pass membrane protein</topology>
    </subcellularLocation>
</comment>
<dbReference type="Proteomes" id="UP000460298">
    <property type="component" value="Unassembled WGS sequence"/>
</dbReference>
<evidence type="ECO:0000256" key="3">
    <source>
        <dbReference type="ARBA" id="ARBA00022475"/>
    </source>
</evidence>
<gene>
    <name evidence="11" type="ORF">F9K24_21220</name>
</gene>
<evidence type="ECO:0000256" key="2">
    <source>
        <dbReference type="ARBA" id="ARBA00022448"/>
    </source>
</evidence>
<protein>
    <submittedName>
        <fullName evidence="11">MotA/TolQ/ExbB proton channel family protein</fullName>
    </submittedName>
</protein>
<feature type="transmembrane region" description="Helical" evidence="9">
    <location>
        <begin position="77"/>
        <end position="97"/>
    </location>
</feature>
<keyword evidence="3" id="KW-1003">Cell membrane</keyword>
<evidence type="ECO:0000256" key="8">
    <source>
        <dbReference type="RuleBase" id="RU004057"/>
    </source>
</evidence>
<organism evidence="11 12">
    <name type="scientific">Leptonema illini</name>
    <dbReference type="NCBI Taxonomy" id="183"/>
    <lineage>
        <taxon>Bacteria</taxon>
        <taxon>Pseudomonadati</taxon>
        <taxon>Spirochaetota</taxon>
        <taxon>Spirochaetia</taxon>
        <taxon>Leptospirales</taxon>
        <taxon>Leptospiraceae</taxon>
        <taxon>Leptonema</taxon>
    </lineage>
</organism>
<evidence type="ECO:0000256" key="6">
    <source>
        <dbReference type="ARBA" id="ARBA00022989"/>
    </source>
</evidence>
<dbReference type="AlphaFoldDB" id="A0A833LV15"/>
<evidence type="ECO:0000256" key="9">
    <source>
        <dbReference type="SAM" id="Phobius"/>
    </source>
</evidence>
<keyword evidence="7 9" id="KW-0472">Membrane</keyword>
<dbReference type="PANTHER" id="PTHR30625:SF15">
    <property type="entry name" value="BIOPOLYMER TRANSPORT PROTEIN EXBB"/>
    <property type="match status" value="1"/>
</dbReference>
<keyword evidence="6 9" id="KW-1133">Transmembrane helix</keyword>
<proteinExistence type="inferred from homology"/>
<evidence type="ECO:0000259" key="10">
    <source>
        <dbReference type="Pfam" id="PF01618"/>
    </source>
</evidence>
<keyword evidence="4 9" id="KW-0812">Transmembrane</keyword>
<sequence length="262" mass="29016">MVDRNARTVQFVHMKNKNLLAIYLLAGLLIFSYLPPLLSQSPAPEAEKTEQAAPAEEIVTVEEESIFQWIIKGGSTMAYLGIIVVIIIGFALERYFYFKRSRVQTKGYYEKFRAALDRGIPDLEAFLKEDGTILSRILSEGMRSRSRGVASVEKSIENTATVEIGKLERGLNLLSNLGNLAPLLGFFGTVVGMRHSFLQFVVKAAPTAKDLAGGVEEALITTQAGLLIAIPTYLVYNLFLYSIDTVTIELERCANELSDRLS</sequence>
<comment type="caution">
    <text evidence="11">The sequence shown here is derived from an EMBL/GenBank/DDBJ whole genome shotgun (WGS) entry which is preliminary data.</text>
</comment>
<comment type="similarity">
    <text evidence="8">Belongs to the exbB/tolQ family.</text>
</comment>
<evidence type="ECO:0000256" key="1">
    <source>
        <dbReference type="ARBA" id="ARBA00004651"/>
    </source>
</evidence>
<dbReference type="PANTHER" id="PTHR30625">
    <property type="entry name" value="PROTEIN TOLQ"/>
    <property type="match status" value="1"/>
</dbReference>